<dbReference type="Proteomes" id="UP000681967">
    <property type="component" value="Unassembled WGS sequence"/>
</dbReference>
<gene>
    <name evidence="2" type="ORF">BYL167_LOCUS78987</name>
    <name evidence="1" type="ORF">GIL414_LOCUS23863</name>
</gene>
<dbReference type="EMBL" id="CAJOBJ010027812">
    <property type="protein sequence ID" value="CAF4255163.1"/>
    <property type="molecule type" value="Genomic_DNA"/>
</dbReference>
<evidence type="ECO:0000313" key="3">
    <source>
        <dbReference type="Proteomes" id="UP000681720"/>
    </source>
</evidence>
<organism evidence="1 3">
    <name type="scientific">Rotaria magnacalcarata</name>
    <dbReference type="NCBI Taxonomy" id="392030"/>
    <lineage>
        <taxon>Eukaryota</taxon>
        <taxon>Metazoa</taxon>
        <taxon>Spiralia</taxon>
        <taxon>Gnathifera</taxon>
        <taxon>Rotifera</taxon>
        <taxon>Eurotatoria</taxon>
        <taxon>Bdelloidea</taxon>
        <taxon>Philodinida</taxon>
        <taxon>Philodinidae</taxon>
        <taxon>Rotaria</taxon>
    </lineage>
</organism>
<dbReference type="EMBL" id="CAJOBH010291102">
    <property type="protein sequence ID" value="CAF5181237.1"/>
    <property type="molecule type" value="Genomic_DNA"/>
</dbReference>
<dbReference type="Proteomes" id="UP000681720">
    <property type="component" value="Unassembled WGS sequence"/>
</dbReference>
<evidence type="ECO:0000313" key="1">
    <source>
        <dbReference type="EMBL" id="CAF4255163.1"/>
    </source>
</evidence>
<sequence>MGKQVLFTYSNHTVLLEIPNTTYINEHAYRLSDQWQLPVFLFPKLQEALRLFFNEQIQIVADETTQLAVQPLIEG</sequence>
<reference evidence="1" key="1">
    <citation type="submission" date="2021-02" db="EMBL/GenBank/DDBJ databases">
        <authorList>
            <person name="Nowell W R."/>
        </authorList>
    </citation>
    <scope>NUCLEOTIDE SEQUENCE</scope>
</reference>
<proteinExistence type="predicted"/>
<evidence type="ECO:0000313" key="2">
    <source>
        <dbReference type="EMBL" id="CAF5181237.1"/>
    </source>
</evidence>
<feature type="non-terminal residue" evidence="1">
    <location>
        <position position="1"/>
    </location>
</feature>
<comment type="caution">
    <text evidence="1">The sequence shown here is derived from an EMBL/GenBank/DDBJ whole genome shotgun (WGS) entry which is preliminary data.</text>
</comment>
<name>A0A8S2SWH5_9BILA</name>
<protein>
    <submittedName>
        <fullName evidence="1">Uncharacterized protein</fullName>
    </submittedName>
</protein>
<dbReference type="AlphaFoldDB" id="A0A8S2SWH5"/>
<accession>A0A8S2SWH5</accession>